<dbReference type="Gene3D" id="1.10.443.10">
    <property type="entry name" value="Intergrase catalytic core"/>
    <property type="match status" value="1"/>
</dbReference>
<organism evidence="4 5">
    <name type="scientific">Kibdelosporangium persicum</name>
    <dbReference type="NCBI Taxonomy" id="2698649"/>
    <lineage>
        <taxon>Bacteria</taxon>
        <taxon>Bacillati</taxon>
        <taxon>Actinomycetota</taxon>
        <taxon>Actinomycetes</taxon>
        <taxon>Pseudonocardiales</taxon>
        <taxon>Pseudonocardiaceae</taxon>
        <taxon>Kibdelosporangium</taxon>
    </lineage>
</organism>
<feature type="compositionally biased region" description="Gly residues" evidence="3">
    <location>
        <begin position="216"/>
        <end position="230"/>
    </location>
</feature>
<accession>A0ABX2F4M7</accession>
<sequence>MFPQTSEYLIEGTPHHVRHAVAPQVGQELHVDPLAESTVASIFATFSTIMNAVVRARLIPVNPCYGVRVTAGAYETEYLVATPTQALRAAMRLYETMGLPGFVLCLLDFYTGARWGELVGQQPHEYDPERRGINIRTPLLEVSGVLTKGGKTVNELAATPVSAVQPRRVRGKQRGRTKTPAGTRLVELPPSIAVFYELLIKDCRTCLCSPRPKGSRCGGRTSGSATGGRPGTASMWTTPHHPTISLRSCPGSPSMKDVTPTPPG</sequence>
<keyword evidence="1" id="KW-0238">DNA-binding</keyword>
<protein>
    <submittedName>
        <fullName evidence="4">Uncharacterized protein</fullName>
    </submittedName>
</protein>
<dbReference type="InterPro" id="IPR011010">
    <property type="entry name" value="DNA_brk_join_enz"/>
</dbReference>
<dbReference type="SUPFAM" id="SSF56349">
    <property type="entry name" value="DNA breaking-rejoining enzymes"/>
    <property type="match status" value="1"/>
</dbReference>
<dbReference type="Proteomes" id="UP000763557">
    <property type="component" value="Unassembled WGS sequence"/>
</dbReference>
<evidence type="ECO:0000256" key="3">
    <source>
        <dbReference type="SAM" id="MobiDB-lite"/>
    </source>
</evidence>
<proteinExistence type="predicted"/>
<reference evidence="4 5" key="1">
    <citation type="submission" date="2020-01" db="EMBL/GenBank/DDBJ databases">
        <title>Kibdelosporangium persica a novel Actinomycetes from a hot desert in Iran.</title>
        <authorList>
            <person name="Safaei N."/>
            <person name="Zaburannyi N."/>
            <person name="Mueller R."/>
            <person name="Wink J."/>
        </authorList>
    </citation>
    <scope>NUCLEOTIDE SEQUENCE [LARGE SCALE GENOMIC DNA]</scope>
    <source>
        <strain evidence="4 5">4NS15</strain>
    </source>
</reference>
<gene>
    <name evidence="4" type="ORF">GC106_30180</name>
</gene>
<evidence type="ECO:0000313" key="4">
    <source>
        <dbReference type="EMBL" id="NRN65803.1"/>
    </source>
</evidence>
<name>A0ABX2F4M7_9PSEU</name>
<dbReference type="InterPro" id="IPR010998">
    <property type="entry name" value="Integrase_recombinase_N"/>
</dbReference>
<dbReference type="InterPro" id="IPR013762">
    <property type="entry name" value="Integrase-like_cat_sf"/>
</dbReference>
<dbReference type="Gene3D" id="1.10.150.130">
    <property type="match status" value="1"/>
</dbReference>
<evidence type="ECO:0000256" key="2">
    <source>
        <dbReference type="ARBA" id="ARBA00023172"/>
    </source>
</evidence>
<dbReference type="EMBL" id="JAAATY010000007">
    <property type="protein sequence ID" value="NRN65803.1"/>
    <property type="molecule type" value="Genomic_DNA"/>
</dbReference>
<comment type="caution">
    <text evidence="4">The sequence shown here is derived from an EMBL/GenBank/DDBJ whole genome shotgun (WGS) entry which is preliminary data.</text>
</comment>
<feature type="region of interest" description="Disordered" evidence="3">
    <location>
        <begin position="212"/>
        <end position="264"/>
    </location>
</feature>
<evidence type="ECO:0000256" key="1">
    <source>
        <dbReference type="ARBA" id="ARBA00023125"/>
    </source>
</evidence>
<keyword evidence="5" id="KW-1185">Reference proteome</keyword>
<evidence type="ECO:0000313" key="5">
    <source>
        <dbReference type="Proteomes" id="UP000763557"/>
    </source>
</evidence>
<keyword evidence="2" id="KW-0233">DNA recombination</keyword>